<evidence type="ECO:0000313" key="3">
    <source>
        <dbReference type="EMBL" id="BFG70914.1"/>
    </source>
</evidence>
<dbReference type="SUPFAM" id="SSF52172">
    <property type="entry name" value="CheY-like"/>
    <property type="match status" value="1"/>
</dbReference>
<keyword evidence="1" id="KW-0597">Phosphoprotein</keyword>
<gene>
    <name evidence="3" type="ORF">KACHI17_17950</name>
</gene>
<dbReference type="PANTHER" id="PTHR44520">
    <property type="entry name" value="RESPONSE REGULATOR RCP1-RELATED"/>
    <property type="match status" value="1"/>
</dbReference>
<reference evidence="3" key="1">
    <citation type="submission" date="2024-02" db="EMBL/GenBank/DDBJ databases">
        <title>Sediminibacterium planktonica sp. nov. and Sediminibacterium longus sp. nov., isolated from surface lake and river water.</title>
        <authorList>
            <person name="Watanabe K."/>
            <person name="Takemine S."/>
            <person name="Ishii Y."/>
            <person name="Ogata Y."/>
            <person name="Shindo C."/>
            <person name="Suda W."/>
        </authorList>
    </citation>
    <scope>NUCLEOTIDE SEQUENCE</scope>
    <source>
        <strain evidence="3">KACHI17</strain>
    </source>
</reference>
<evidence type="ECO:0000259" key="2">
    <source>
        <dbReference type="PROSITE" id="PS50110"/>
    </source>
</evidence>
<sequence length="145" mass="16560">MSAFQDLEILLVEDNEGDIRLTIEAFKEAKIRNHIRVVRDGEEAMSYLKKQGAFVDVQTPDIILLDINLPKVDGKEVLHMMKTDPLLKSIPVIMLTTSSAETDVQESYANHANSYVIKPVDLNKFMEVIRSIEEYWISIVKLPSR</sequence>
<accession>A0AAT9GJX7</accession>
<dbReference type="SMART" id="SM00448">
    <property type="entry name" value="REC"/>
    <property type="match status" value="1"/>
</dbReference>
<dbReference type="PANTHER" id="PTHR44520:SF2">
    <property type="entry name" value="RESPONSE REGULATOR RCP1"/>
    <property type="match status" value="1"/>
</dbReference>
<dbReference type="AlphaFoldDB" id="A0AAT9GJX7"/>
<dbReference type="GO" id="GO:0000160">
    <property type="term" value="P:phosphorelay signal transduction system"/>
    <property type="evidence" value="ECO:0007669"/>
    <property type="project" value="InterPro"/>
</dbReference>
<dbReference type="PROSITE" id="PS50110">
    <property type="entry name" value="RESPONSE_REGULATORY"/>
    <property type="match status" value="1"/>
</dbReference>
<dbReference type="Pfam" id="PF00072">
    <property type="entry name" value="Response_reg"/>
    <property type="match status" value="1"/>
</dbReference>
<name>A0AAT9GJX7_9BACT</name>
<dbReference type="Gene3D" id="3.40.50.2300">
    <property type="match status" value="1"/>
</dbReference>
<proteinExistence type="predicted"/>
<dbReference type="RefSeq" id="WP_353548550.1">
    <property type="nucleotide sequence ID" value="NZ_AP029612.1"/>
</dbReference>
<dbReference type="InterPro" id="IPR052893">
    <property type="entry name" value="TCS_response_regulator"/>
</dbReference>
<feature type="domain" description="Response regulatory" evidence="2">
    <location>
        <begin position="8"/>
        <end position="133"/>
    </location>
</feature>
<dbReference type="InterPro" id="IPR001789">
    <property type="entry name" value="Sig_transdc_resp-reg_receiver"/>
</dbReference>
<feature type="modified residue" description="4-aspartylphosphate" evidence="1">
    <location>
        <position position="66"/>
    </location>
</feature>
<evidence type="ECO:0000256" key="1">
    <source>
        <dbReference type="PROSITE-ProRule" id="PRU00169"/>
    </source>
</evidence>
<dbReference type="InterPro" id="IPR011006">
    <property type="entry name" value="CheY-like_superfamily"/>
</dbReference>
<dbReference type="EMBL" id="AP029612">
    <property type="protein sequence ID" value="BFG70914.1"/>
    <property type="molecule type" value="Genomic_DNA"/>
</dbReference>
<protein>
    <submittedName>
        <fullName evidence="3">Response regulator</fullName>
    </submittedName>
</protein>
<dbReference type="CDD" id="cd17557">
    <property type="entry name" value="REC_Rcp-like"/>
    <property type="match status" value="1"/>
</dbReference>
<organism evidence="3">
    <name type="scientific">Sediminibacterium sp. KACHI17</name>
    <dbReference type="NCBI Taxonomy" id="1751071"/>
    <lineage>
        <taxon>Bacteria</taxon>
        <taxon>Pseudomonadati</taxon>
        <taxon>Bacteroidota</taxon>
        <taxon>Chitinophagia</taxon>
        <taxon>Chitinophagales</taxon>
        <taxon>Chitinophagaceae</taxon>
        <taxon>Sediminibacterium</taxon>
    </lineage>
</organism>